<evidence type="ECO:0000256" key="10">
    <source>
        <dbReference type="ARBA" id="ARBA00023160"/>
    </source>
</evidence>
<name>A0A182NPB3_9DIPT</name>
<dbReference type="PROSITE" id="PS01188">
    <property type="entry name" value="ELO"/>
    <property type="match status" value="1"/>
</dbReference>
<feature type="transmembrane region" description="Helical" evidence="11">
    <location>
        <begin position="210"/>
        <end position="233"/>
    </location>
</feature>
<dbReference type="EnsemblMetazoa" id="ADIR009498-RA">
    <property type="protein sequence ID" value="ADIR009498-PA"/>
    <property type="gene ID" value="ADIR009498"/>
</dbReference>
<evidence type="ECO:0000256" key="5">
    <source>
        <dbReference type="ARBA" id="ARBA00022832"/>
    </source>
</evidence>
<feature type="transmembrane region" description="Helical" evidence="11">
    <location>
        <begin position="152"/>
        <end position="169"/>
    </location>
</feature>
<dbReference type="STRING" id="7168.A0A182NPB3"/>
<sequence>MAASNISESIPFYDVFGYYEWTLTLADPRTKGWPMVDSPMPTAIGVCIYLFIVWIGPRIMRDRKPFDLTTFLVPYNLAMALLNLYICLQLFVGSTMRRYSYICEPCRQSFHPAELRIVDAVWWYYFSKVLEFSDTFFFILRKKDNQLTFLHVYHHSTMFSFWWIGVKWVPSGSTFLPAMVNSFIHVLMYTYYGLAAVGPHMNKYLWWKKYLTILQLVQFTVAMMLGINGIITGCEFPLWMHYTLIGYMISFILLFGNFYAQAYMQGRPIQQFEINCIDMGAIKNFFLYHLVRLIMWALLDSDIELFFLSKLGRPISSLRGKVVWITGASSGIGRDLAIALARNGVRLCISARNISELLKVKQTCIAQSNGSLGPNDVYVLEMDMLHLNHHNDYFNMVLDHFKTVDILVNNAGRSQRADWASINIKVDRELFELDVFAVVNLSRIALNFFARNSIKGHLVVTSSTAGLIGAPNSGTYTGAKHALHGYFEALRNEFPNVHVTMFCPGPTATNFLQECFTETPGAKYNQSVQPTDKRMTSERCGHLYALAIANKTHLSWVGTFPINFLLYIGLYYPNLKRVISVTIYSEYFGQHFDS</sequence>
<organism evidence="12 13">
    <name type="scientific">Anopheles dirus</name>
    <dbReference type="NCBI Taxonomy" id="7168"/>
    <lineage>
        <taxon>Eukaryota</taxon>
        <taxon>Metazoa</taxon>
        <taxon>Ecdysozoa</taxon>
        <taxon>Arthropoda</taxon>
        <taxon>Hexapoda</taxon>
        <taxon>Insecta</taxon>
        <taxon>Pterygota</taxon>
        <taxon>Neoptera</taxon>
        <taxon>Endopterygota</taxon>
        <taxon>Diptera</taxon>
        <taxon>Nematocera</taxon>
        <taxon>Culicoidea</taxon>
        <taxon>Culicidae</taxon>
        <taxon>Anophelinae</taxon>
        <taxon>Anopheles</taxon>
    </lineage>
</organism>
<reference evidence="13" key="1">
    <citation type="submission" date="2013-03" db="EMBL/GenBank/DDBJ databases">
        <title>The Genome Sequence of Anopheles dirus WRAIR2.</title>
        <authorList>
            <consortium name="The Broad Institute Genomics Platform"/>
            <person name="Neafsey D.E."/>
            <person name="Walton C."/>
            <person name="Walker B."/>
            <person name="Young S.K."/>
            <person name="Zeng Q."/>
            <person name="Gargeya S."/>
            <person name="Fitzgerald M."/>
            <person name="Haas B."/>
            <person name="Abouelleil A."/>
            <person name="Allen A.W."/>
            <person name="Alvarado L."/>
            <person name="Arachchi H.M."/>
            <person name="Berlin A.M."/>
            <person name="Chapman S.B."/>
            <person name="Gainer-Dewar J."/>
            <person name="Goldberg J."/>
            <person name="Griggs A."/>
            <person name="Gujja S."/>
            <person name="Hansen M."/>
            <person name="Howarth C."/>
            <person name="Imamovic A."/>
            <person name="Ireland A."/>
            <person name="Larimer J."/>
            <person name="McCowan C."/>
            <person name="Murphy C."/>
            <person name="Pearson M."/>
            <person name="Poon T.W."/>
            <person name="Priest M."/>
            <person name="Roberts A."/>
            <person name="Saif S."/>
            <person name="Shea T."/>
            <person name="Sisk P."/>
            <person name="Sykes S."/>
            <person name="Wortman J."/>
            <person name="Nusbaum C."/>
            <person name="Birren B."/>
        </authorList>
    </citation>
    <scope>NUCLEOTIDE SEQUENCE [LARGE SCALE GENOMIC DNA]</scope>
    <source>
        <strain evidence="13">WRAIR2</strain>
    </source>
</reference>
<dbReference type="GO" id="GO:0006633">
    <property type="term" value="P:fatty acid biosynthetic process"/>
    <property type="evidence" value="ECO:0007669"/>
    <property type="project" value="UniProtKB-KW"/>
</dbReference>
<dbReference type="PANTHER" id="PTHR44269">
    <property type="entry name" value="DEHYDROGENASE/REDUCTASE SDR FAMILY MEMBER 7-RELATED"/>
    <property type="match status" value="1"/>
</dbReference>
<keyword evidence="6 11" id="KW-1133">Transmembrane helix</keyword>
<dbReference type="PROSITE" id="PS00061">
    <property type="entry name" value="ADH_SHORT"/>
    <property type="match status" value="1"/>
</dbReference>
<evidence type="ECO:0000313" key="12">
    <source>
        <dbReference type="EnsemblMetazoa" id="ADIR009498-PA"/>
    </source>
</evidence>
<feature type="transmembrane region" description="Helical" evidence="11">
    <location>
        <begin position="122"/>
        <end position="140"/>
    </location>
</feature>
<keyword evidence="2" id="KW-0444">Lipid biosynthesis</keyword>
<dbReference type="PRINTS" id="PR00081">
    <property type="entry name" value="GDHRDH"/>
</dbReference>
<dbReference type="InterPro" id="IPR020904">
    <property type="entry name" value="Sc_DH/Rdtase_CS"/>
</dbReference>
<evidence type="ECO:0000256" key="7">
    <source>
        <dbReference type="ARBA" id="ARBA00023002"/>
    </source>
</evidence>
<evidence type="ECO:0000256" key="2">
    <source>
        <dbReference type="ARBA" id="ARBA00022516"/>
    </source>
</evidence>
<keyword evidence="4 11" id="KW-0812">Transmembrane</keyword>
<keyword evidence="3" id="KW-0808">Transferase</keyword>
<evidence type="ECO:0000256" key="1">
    <source>
        <dbReference type="ARBA" id="ARBA00004141"/>
    </source>
</evidence>
<dbReference type="InterPro" id="IPR002347">
    <property type="entry name" value="SDR_fam"/>
</dbReference>
<feature type="transmembrane region" description="Helical" evidence="11">
    <location>
        <begin position="239"/>
        <end position="260"/>
    </location>
</feature>
<dbReference type="VEuPathDB" id="VectorBase:ADIR009498"/>
<feature type="transmembrane region" description="Helical" evidence="11">
    <location>
        <begin position="38"/>
        <end position="56"/>
    </location>
</feature>
<protein>
    <submittedName>
        <fullName evidence="12">Uncharacterized protein</fullName>
    </submittedName>
</protein>
<evidence type="ECO:0000256" key="11">
    <source>
        <dbReference type="SAM" id="Phobius"/>
    </source>
</evidence>
<dbReference type="Pfam" id="PF01151">
    <property type="entry name" value="ELO"/>
    <property type="match status" value="1"/>
</dbReference>
<dbReference type="InterPro" id="IPR053011">
    <property type="entry name" value="SDR_family_member_7"/>
</dbReference>
<evidence type="ECO:0000256" key="4">
    <source>
        <dbReference type="ARBA" id="ARBA00022692"/>
    </source>
</evidence>
<evidence type="ECO:0000256" key="6">
    <source>
        <dbReference type="ARBA" id="ARBA00022989"/>
    </source>
</evidence>
<evidence type="ECO:0000256" key="8">
    <source>
        <dbReference type="ARBA" id="ARBA00023098"/>
    </source>
</evidence>
<reference evidence="12" key="2">
    <citation type="submission" date="2020-05" db="UniProtKB">
        <authorList>
            <consortium name="EnsemblMetazoa"/>
        </authorList>
    </citation>
    <scope>IDENTIFICATION</scope>
    <source>
        <strain evidence="12">WRAIR2</strain>
    </source>
</reference>
<dbReference type="PANTHER" id="PTHR44269:SF1">
    <property type="entry name" value="DEHYDROGENASE_REDUCTASE SDR FAMILY MEMBER 7"/>
    <property type="match status" value="1"/>
</dbReference>
<keyword evidence="9 11" id="KW-0472">Membrane</keyword>
<dbReference type="GO" id="GO:0016020">
    <property type="term" value="C:membrane"/>
    <property type="evidence" value="ECO:0007669"/>
    <property type="project" value="UniProtKB-SubCell"/>
</dbReference>
<dbReference type="Gene3D" id="3.40.50.720">
    <property type="entry name" value="NAD(P)-binding Rossmann-like Domain"/>
    <property type="match status" value="1"/>
</dbReference>
<evidence type="ECO:0000256" key="9">
    <source>
        <dbReference type="ARBA" id="ARBA00023136"/>
    </source>
</evidence>
<evidence type="ECO:0000256" key="3">
    <source>
        <dbReference type="ARBA" id="ARBA00022679"/>
    </source>
</evidence>
<feature type="transmembrane region" description="Helical" evidence="11">
    <location>
        <begin position="281"/>
        <end position="299"/>
    </location>
</feature>
<evidence type="ECO:0000313" key="13">
    <source>
        <dbReference type="Proteomes" id="UP000075884"/>
    </source>
</evidence>
<dbReference type="AlphaFoldDB" id="A0A182NPB3"/>
<dbReference type="GO" id="GO:0009922">
    <property type="term" value="F:fatty acid elongase activity"/>
    <property type="evidence" value="ECO:0007669"/>
    <property type="project" value="InterPro"/>
</dbReference>
<comment type="subcellular location">
    <subcellularLocation>
        <location evidence="1">Membrane</location>
        <topology evidence="1">Multi-pass membrane protein</topology>
    </subcellularLocation>
</comment>
<dbReference type="InterPro" id="IPR002076">
    <property type="entry name" value="ELO_fam"/>
</dbReference>
<keyword evidence="10" id="KW-0275">Fatty acid biosynthesis</keyword>
<keyword evidence="5" id="KW-0276">Fatty acid metabolism</keyword>
<proteinExistence type="predicted"/>
<feature type="transmembrane region" description="Helical" evidence="11">
    <location>
        <begin position="175"/>
        <end position="198"/>
    </location>
</feature>
<dbReference type="InterPro" id="IPR030457">
    <property type="entry name" value="ELO_CS"/>
</dbReference>
<dbReference type="Proteomes" id="UP000075884">
    <property type="component" value="Unassembled WGS sequence"/>
</dbReference>
<dbReference type="GO" id="GO:0016491">
    <property type="term" value="F:oxidoreductase activity"/>
    <property type="evidence" value="ECO:0007669"/>
    <property type="project" value="UniProtKB-KW"/>
</dbReference>
<dbReference type="Pfam" id="PF00106">
    <property type="entry name" value="adh_short"/>
    <property type="match status" value="1"/>
</dbReference>
<feature type="transmembrane region" description="Helical" evidence="11">
    <location>
        <begin position="68"/>
        <end position="92"/>
    </location>
</feature>
<keyword evidence="8" id="KW-0443">Lipid metabolism</keyword>
<dbReference type="SUPFAM" id="SSF51735">
    <property type="entry name" value="NAD(P)-binding Rossmann-fold domains"/>
    <property type="match status" value="1"/>
</dbReference>
<keyword evidence="13" id="KW-1185">Reference proteome</keyword>
<dbReference type="InterPro" id="IPR036291">
    <property type="entry name" value="NAD(P)-bd_dom_sf"/>
</dbReference>
<keyword evidence="7" id="KW-0560">Oxidoreductase</keyword>
<accession>A0A182NPB3</accession>